<organism evidence="10 11">
    <name type="scientific">Actinoallomurus liliacearum</name>
    <dbReference type="NCBI Taxonomy" id="1080073"/>
    <lineage>
        <taxon>Bacteria</taxon>
        <taxon>Bacillati</taxon>
        <taxon>Actinomycetota</taxon>
        <taxon>Actinomycetes</taxon>
        <taxon>Streptosporangiales</taxon>
        <taxon>Thermomonosporaceae</taxon>
        <taxon>Actinoallomurus</taxon>
    </lineage>
</organism>
<comment type="catalytic activity">
    <reaction evidence="8 9">
        <text>hydrogencarbonate + H(+) = CO2 + H2O</text>
        <dbReference type="Rhea" id="RHEA:10748"/>
        <dbReference type="ChEBI" id="CHEBI:15377"/>
        <dbReference type="ChEBI" id="CHEBI:15378"/>
        <dbReference type="ChEBI" id="CHEBI:16526"/>
        <dbReference type="ChEBI" id="CHEBI:17544"/>
        <dbReference type="EC" id="4.2.1.1"/>
    </reaction>
</comment>
<dbReference type="InterPro" id="IPR001765">
    <property type="entry name" value="Carbonic_anhydrase"/>
</dbReference>
<dbReference type="Proteomes" id="UP001500212">
    <property type="component" value="Unassembled WGS sequence"/>
</dbReference>
<dbReference type="PANTHER" id="PTHR11002:SF76">
    <property type="entry name" value="CARBONIC ANHYDRASE"/>
    <property type="match status" value="1"/>
</dbReference>
<sequence length="201" mass="21539">MQSLIDNARLFPKRAADRRTDLGRLAEGQHPEALFITCSDSRVVPTLITGAGPGQLFELRTAGNIVPVHDTERVTAEAATIEYAVEVLGVTDVIVCGHSHCGAVGALLRTDDLTAVPTVRRWLSHTEPHDPVRDAVTAADGPAITSAVQRHVLTQLDRLRTHPSVAARVADGRLALHAWCYAIDTGVVSAHRPDTGAFLPL</sequence>
<evidence type="ECO:0000256" key="7">
    <source>
        <dbReference type="ARBA" id="ARBA00024993"/>
    </source>
</evidence>
<evidence type="ECO:0000256" key="2">
    <source>
        <dbReference type="ARBA" id="ARBA00006217"/>
    </source>
</evidence>
<evidence type="ECO:0000256" key="6">
    <source>
        <dbReference type="ARBA" id="ARBA00023239"/>
    </source>
</evidence>
<keyword evidence="11" id="KW-1185">Reference proteome</keyword>
<accession>A0ABP8U100</accession>
<dbReference type="Gene3D" id="3.40.1050.10">
    <property type="entry name" value="Carbonic anhydrase"/>
    <property type="match status" value="1"/>
</dbReference>
<evidence type="ECO:0000313" key="10">
    <source>
        <dbReference type="EMBL" id="GAA4618963.1"/>
    </source>
</evidence>
<keyword evidence="4" id="KW-0479">Metal-binding</keyword>
<evidence type="ECO:0000256" key="1">
    <source>
        <dbReference type="ARBA" id="ARBA00001947"/>
    </source>
</evidence>
<dbReference type="InterPro" id="IPR015892">
    <property type="entry name" value="Carbonic_anhydrase_CS"/>
</dbReference>
<keyword evidence="6 9" id="KW-0456">Lyase</keyword>
<evidence type="ECO:0000313" key="11">
    <source>
        <dbReference type="Proteomes" id="UP001500212"/>
    </source>
</evidence>
<dbReference type="EMBL" id="BAABHJ010000040">
    <property type="protein sequence ID" value="GAA4618963.1"/>
    <property type="molecule type" value="Genomic_DNA"/>
</dbReference>
<evidence type="ECO:0000256" key="3">
    <source>
        <dbReference type="ARBA" id="ARBA00012925"/>
    </source>
</evidence>
<comment type="similarity">
    <text evidence="2 9">Belongs to the beta-class carbonic anhydrase family.</text>
</comment>
<gene>
    <name evidence="10" type="ORF">GCM10023195_85550</name>
</gene>
<dbReference type="Pfam" id="PF00484">
    <property type="entry name" value="Pro_CA"/>
    <property type="match status" value="1"/>
</dbReference>
<reference evidence="11" key="1">
    <citation type="journal article" date="2019" name="Int. J. Syst. Evol. Microbiol.">
        <title>The Global Catalogue of Microorganisms (GCM) 10K type strain sequencing project: providing services to taxonomists for standard genome sequencing and annotation.</title>
        <authorList>
            <consortium name="The Broad Institute Genomics Platform"/>
            <consortium name="The Broad Institute Genome Sequencing Center for Infectious Disease"/>
            <person name="Wu L."/>
            <person name="Ma J."/>
        </authorList>
    </citation>
    <scope>NUCLEOTIDE SEQUENCE [LARGE SCALE GENOMIC DNA]</scope>
    <source>
        <strain evidence="11">JCM 17938</strain>
    </source>
</reference>
<evidence type="ECO:0000256" key="9">
    <source>
        <dbReference type="RuleBase" id="RU003956"/>
    </source>
</evidence>
<dbReference type="RefSeq" id="WP_345367122.1">
    <property type="nucleotide sequence ID" value="NZ_BAABHJ010000040.1"/>
</dbReference>
<dbReference type="PROSITE" id="PS00704">
    <property type="entry name" value="PROK_CO2_ANHYDRASE_1"/>
    <property type="match status" value="1"/>
</dbReference>
<comment type="caution">
    <text evidence="10">The sequence shown here is derived from an EMBL/GenBank/DDBJ whole genome shotgun (WGS) entry which is preliminary data.</text>
</comment>
<name>A0ABP8U100_9ACTN</name>
<evidence type="ECO:0000256" key="4">
    <source>
        <dbReference type="ARBA" id="ARBA00022723"/>
    </source>
</evidence>
<comment type="function">
    <text evidence="7">Catalyzes the reversible hydration of carbon dioxide to form bicarbonate.</text>
</comment>
<dbReference type="InterPro" id="IPR036874">
    <property type="entry name" value="Carbonic_anhydrase_sf"/>
</dbReference>
<dbReference type="SUPFAM" id="SSF53056">
    <property type="entry name" value="beta-carbonic anhydrase, cab"/>
    <property type="match status" value="1"/>
</dbReference>
<dbReference type="PANTHER" id="PTHR11002">
    <property type="entry name" value="CARBONIC ANHYDRASE"/>
    <property type="match status" value="1"/>
</dbReference>
<proteinExistence type="inferred from homology"/>
<comment type="cofactor">
    <cofactor evidence="1">
        <name>Zn(2+)</name>
        <dbReference type="ChEBI" id="CHEBI:29105"/>
    </cofactor>
</comment>
<dbReference type="SMART" id="SM00947">
    <property type="entry name" value="Pro_CA"/>
    <property type="match status" value="1"/>
</dbReference>
<dbReference type="PROSITE" id="PS00705">
    <property type="entry name" value="PROK_CO2_ANHYDRASE_2"/>
    <property type="match status" value="1"/>
</dbReference>
<dbReference type="EC" id="4.2.1.1" evidence="3 9"/>
<keyword evidence="5 9" id="KW-0862">Zinc</keyword>
<evidence type="ECO:0000256" key="5">
    <source>
        <dbReference type="ARBA" id="ARBA00022833"/>
    </source>
</evidence>
<protein>
    <recommendedName>
        <fullName evidence="3 9">Carbonic anhydrase</fullName>
        <ecNumber evidence="3 9">4.2.1.1</ecNumber>
    </recommendedName>
    <alternativeName>
        <fullName evidence="9">Carbonate dehydratase</fullName>
    </alternativeName>
</protein>
<comment type="function">
    <text evidence="9">Reversible hydration of carbon dioxide.</text>
</comment>
<evidence type="ECO:0000256" key="8">
    <source>
        <dbReference type="ARBA" id="ARBA00048348"/>
    </source>
</evidence>